<reference evidence="2" key="2">
    <citation type="submission" date="2022-11" db="EMBL/GenBank/DDBJ databases">
        <title>Prophages regulate Shewanella fidelis motility and biofilm formation: implications for gut colonization dynamics in Ciona robusta.</title>
        <authorList>
            <person name="Natarajan O."/>
            <person name="Gibboney S.L."/>
            <person name="Young M.N."/>
            <person name="Lim S.J."/>
            <person name="Pluta N."/>
            <person name="Atkinson C.G.F."/>
            <person name="Leigh B.A."/>
            <person name="Liberti A."/>
            <person name="Kees E."/>
            <person name="Breitbart M."/>
            <person name="Gralnick J."/>
            <person name="Dishaw L.J."/>
        </authorList>
    </citation>
    <scope>NUCLEOTIDE SEQUENCE</scope>
    <source>
        <strain evidence="2">3313</strain>
    </source>
</reference>
<dbReference type="Proteomes" id="UP001259340">
    <property type="component" value="Unassembled WGS sequence"/>
</dbReference>
<evidence type="ECO:0000256" key="1">
    <source>
        <dbReference type="SAM" id="Phobius"/>
    </source>
</evidence>
<reference evidence="3 5" key="1">
    <citation type="journal article" date="2022" name="bioRxiv">
        <title>Prophages regulate Shewanella fidelis 3313 motility and biofilm formation: implications for gut colonization dynamics in Ciona robusta.</title>
        <authorList>
            <person name="Natarajan O."/>
            <person name="Gibboney S.L."/>
            <person name="Young M.N."/>
            <person name="Lim S.J."/>
            <person name="Pluta N."/>
            <person name="Atkinson C.G."/>
            <person name="Leigh B.A."/>
            <person name="Liberti A."/>
            <person name="Kees E.D."/>
            <person name="Breitbart M."/>
            <person name="Gralnick J.A."/>
            <person name="Dishaw L.J."/>
        </authorList>
    </citation>
    <scope>NUCLEOTIDE SEQUENCE [LARGE SCALE GENOMIC DNA]</scope>
    <source>
        <strain evidence="3 5">JG4066</strain>
    </source>
</reference>
<dbReference type="InterPro" id="IPR011990">
    <property type="entry name" value="TPR-like_helical_dom_sf"/>
</dbReference>
<dbReference type="RefSeq" id="WP_310655589.1">
    <property type="nucleotide sequence ID" value="NZ_JAPMLA010000004.1"/>
</dbReference>
<name>A0AAW8NR93_9GAMM</name>
<keyword evidence="1" id="KW-0472">Membrane</keyword>
<keyword evidence="1" id="KW-1133">Transmembrane helix</keyword>
<accession>A0AAW8NR93</accession>
<sequence length="588" mass="66292">MDFRILVVSLLLWLSPAYSLGLDQFDQLNSNVYQYPTTALNSIYLIEKKLDSHPEPKISTLRLDSLKCEAFLQLGENAAAINLARLSEAKAKQLKLDEARPYFLNCMANAYVNFGNFQQALPLLHTSIALSRELEQPQALINGLWLRSQLDAKVLHDNTSIEDLRLALDLFPLTDRQQQWLQPPLAYLQGAMAKQLMADNEQQQAFSFLNKALKHTETKGKIALRLLIDGANLAQVSQQPALRDEYIQKARTKLAELGSPLELATAYKEIAFIDYSSGKYSSAEQLLNLSLSTLKKQSHSNEMLSALQLLGQVKLAQGAQKAGIEHIEQAIELAKIKQRYADLQQCYAILAEYFASKNDFATAYDYQLKQFDAAQNNTAFIHSIWLSHIKSDLSRQQVSVSKQSNNAAIMPSQLLPSPFIPILFILFSLIMFIAWYHRQTPNKQSNNKELPVIKPIASGKQRLEDMLTVSKHANYPLSLLVLNPSEIQACDVPIMIEQLQAKLREHDLLFLQSEQQLLIMLPHTTESGAIHVINQLSETVALWQNSSKVHIGLACMQQFDNLQSMIKRANVSQLRRAKPTHPSHEGEV</sequence>
<gene>
    <name evidence="2" type="ORF">OS133_17575</name>
    <name evidence="3" type="ORF">OS134_16745</name>
</gene>
<protein>
    <submittedName>
        <fullName evidence="2">Tetratricopeptide repeat protein</fullName>
    </submittedName>
</protein>
<dbReference type="EMBL" id="JAPMLD010000008">
    <property type="protein sequence ID" value="MDW4825719.1"/>
    <property type="molecule type" value="Genomic_DNA"/>
</dbReference>
<dbReference type="SMART" id="SM00028">
    <property type="entry name" value="TPR"/>
    <property type="match status" value="4"/>
</dbReference>
<evidence type="ECO:0000313" key="2">
    <source>
        <dbReference type="EMBL" id="MDR8525427.1"/>
    </source>
</evidence>
<dbReference type="InterPro" id="IPR019734">
    <property type="entry name" value="TPR_rpt"/>
</dbReference>
<dbReference type="SUPFAM" id="SSF48452">
    <property type="entry name" value="TPR-like"/>
    <property type="match status" value="2"/>
</dbReference>
<organism evidence="2 4">
    <name type="scientific">Shewanella fidelis</name>
    <dbReference type="NCBI Taxonomy" id="173509"/>
    <lineage>
        <taxon>Bacteria</taxon>
        <taxon>Pseudomonadati</taxon>
        <taxon>Pseudomonadota</taxon>
        <taxon>Gammaproteobacteria</taxon>
        <taxon>Alteromonadales</taxon>
        <taxon>Shewanellaceae</taxon>
        <taxon>Shewanella</taxon>
    </lineage>
</organism>
<evidence type="ECO:0000313" key="3">
    <source>
        <dbReference type="EMBL" id="MDW4825719.1"/>
    </source>
</evidence>
<evidence type="ECO:0000313" key="5">
    <source>
        <dbReference type="Proteomes" id="UP001271263"/>
    </source>
</evidence>
<proteinExistence type="predicted"/>
<comment type="caution">
    <text evidence="2">The sequence shown here is derived from an EMBL/GenBank/DDBJ whole genome shotgun (WGS) entry which is preliminary data.</text>
</comment>
<keyword evidence="1" id="KW-0812">Transmembrane</keyword>
<dbReference type="Proteomes" id="UP001271263">
    <property type="component" value="Unassembled WGS sequence"/>
</dbReference>
<dbReference type="EMBL" id="JAPMLE010000001">
    <property type="protein sequence ID" value="MDR8525427.1"/>
    <property type="molecule type" value="Genomic_DNA"/>
</dbReference>
<evidence type="ECO:0000313" key="4">
    <source>
        <dbReference type="Proteomes" id="UP001259340"/>
    </source>
</evidence>
<keyword evidence="5" id="KW-1185">Reference proteome</keyword>
<dbReference type="Gene3D" id="1.25.40.10">
    <property type="entry name" value="Tetratricopeptide repeat domain"/>
    <property type="match status" value="2"/>
</dbReference>
<feature type="transmembrane region" description="Helical" evidence="1">
    <location>
        <begin position="419"/>
        <end position="436"/>
    </location>
</feature>
<dbReference type="AlphaFoldDB" id="A0AAW8NR93"/>